<protein>
    <recommendedName>
        <fullName evidence="5">Phosphatidic acid phosphatase type 2/haloperoxidase domain-containing protein</fullName>
    </recommendedName>
</protein>
<feature type="transmembrane region" description="Helical" evidence="2">
    <location>
        <begin position="207"/>
        <end position="225"/>
    </location>
</feature>
<name>A0AAN7TLS8_9MYCE</name>
<evidence type="ECO:0008006" key="5">
    <source>
        <dbReference type="Google" id="ProtNLM"/>
    </source>
</evidence>
<sequence length="413" mass="48460">MDYKSNYLESTLEYVEIHECILQKQQQQQQQQQQQEQKQEIKQQLDNNYYVPIINQTQNEIQKIKEEKEEILKSEVTMISPYLTIGMKYGLIIEFLMVTISMIQYIIVGKWYNNDQDDSIESYWPISKYHALFIGTILFNGMVSAWKGYKVDQRLFFAAHHLLTMIFFFICFVYFPSVKYYFYLEIYLVMRLGKRLKDEGFMNKDQWITFYVSYAYVQTLLIVIIQSFQPNQSGFLDIIGGIAHIDSLITCRKENFSGKLLTGNSRWLIPIWLLENKFTQNILSILDVVTLWSVLLIGTSFLNIFNFNFYRCLIPFLLIDFLIKPLFSSFKRPYCYKFTKNCSFPSSHTAIASIVLGSIDSISPLQRGFLVMLMASYRVYTRAHTVEDICAGFAIGQVLCSSINCIGFYFGYY</sequence>
<dbReference type="EMBL" id="JAVFKY010000006">
    <property type="protein sequence ID" value="KAK5575109.1"/>
    <property type="molecule type" value="Genomic_DNA"/>
</dbReference>
<gene>
    <name evidence="3" type="ORF">RB653_010365</name>
</gene>
<dbReference type="CDD" id="cd01610">
    <property type="entry name" value="PAP2_like"/>
    <property type="match status" value="1"/>
</dbReference>
<evidence type="ECO:0000313" key="3">
    <source>
        <dbReference type="EMBL" id="KAK5575109.1"/>
    </source>
</evidence>
<feature type="transmembrane region" description="Helical" evidence="2">
    <location>
        <begin position="127"/>
        <end position="143"/>
    </location>
</feature>
<keyword evidence="4" id="KW-1185">Reference proteome</keyword>
<feature type="coiled-coil region" evidence="1">
    <location>
        <begin position="22"/>
        <end position="74"/>
    </location>
</feature>
<dbReference type="Proteomes" id="UP001344447">
    <property type="component" value="Unassembled WGS sequence"/>
</dbReference>
<dbReference type="Gene3D" id="1.20.144.10">
    <property type="entry name" value="Phosphatidic acid phosphatase type 2/haloperoxidase"/>
    <property type="match status" value="1"/>
</dbReference>
<comment type="caution">
    <text evidence="3">The sequence shown here is derived from an EMBL/GenBank/DDBJ whole genome shotgun (WGS) entry which is preliminary data.</text>
</comment>
<organism evidence="3 4">
    <name type="scientific">Dictyostelium firmibasis</name>
    <dbReference type="NCBI Taxonomy" id="79012"/>
    <lineage>
        <taxon>Eukaryota</taxon>
        <taxon>Amoebozoa</taxon>
        <taxon>Evosea</taxon>
        <taxon>Eumycetozoa</taxon>
        <taxon>Dictyostelia</taxon>
        <taxon>Dictyosteliales</taxon>
        <taxon>Dictyosteliaceae</taxon>
        <taxon>Dictyostelium</taxon>
    </lineage>
</organism>
<keyword evidence="2" id="KW-0812">Transmembrane</keyword>
<accession>A0AAN7TLS8</accession>
<proteinExistence type="predicted"/>
<dbReference type="InterPro" id="IPR036938">
    <property type="entry name" value="PAP2/HPO_sf"/>
</dbReference>
<feature type="transmembrane region" description="Helical" evidence="2">
    <location>
        <begin position="89"/>
        <end position="107"/>
    </location>
</feature>
<dbReference type="SUPFAM" id="SSF48317">
    <property type="entry name" value="Acid phosphatase/Vanadium-dependent haloperoxidase"/>
    <property type="match status" value="1"/>
</dbReference>
<keyword evidence="2" id="KW-1133">Transmembrane helix</keyword>
<dbReference type="AlphaFoldDB" id="A0AAN7TLS8"/>
<evidence type="ECO:0000256" key="1">
    <source>
        <dbReference type="SAM" id="Coils"/>
    </source>
</evidence>
<evidence type="ECO:0000313" key="4">
    <source>
        <dbReference type="Proteomes" id="UP001344447"/>
    </source>
</evidence>
<feature type="transmembrane region" description="Helical" evidence="2">
    <location>
        <begin position="155"/>
        <end position="175"/>
    </location>
</feature>
<keyword evidence="2" id="KW-0472">Membrane</keyword>
<reference evidence="3 4" key="1">
    <citation type="submission" date="2023-11" db="EMBL/GenBank/DDBJ databases">
        <title>Dfirmibasis_genome.</title>
        <authorList>
            <person name="Edelbroek B."/>
            <person name="Kjellin J."/>
            <person name="Jerlstrom-Hultqvist J."/>
            <person name="Soderbom F."/>
        </authorList>
    </citation>
    <scope>NUCLEOTIDE SEQUENCE [LARGE SCALE GENOMIC DNA]</scope>
    <source>
        <strain evidence="3 4">TNS-C-14</strain>
    </source>
</reference>
<keyword evidence="1" id="KW-0175">Coiled coil</keyword>
<evidence type="ECO:0000256" key="2">
    <source>
        <dbReference type="SAM" id="Phobius"/>
    </source>
</evidence>
<feature type="transmembrane region" description="Helical" evidence="2">
    <location>
        <begin position="282"/>
        <end position="302"/>
    </location>
</feature>